<proteinExistence type="predicted"/>
<dbReference type="Proteomes" id="UP001465976">
    <property type="component" value="Unassembled WGS sequence"/>
</dbReference>
<evidence type="ECO:0000313" key="4">
    <source>
        <dbReference type="Proteomes" id="UP001465976"/>
    </source>
</evidence>
<sequence>MAGALPGYLPPGAWSQQPGCTYCKIKPDNLSLIFNGHWHDTMHYANNGSSSIQFSFTGVPSSVFYILPPSAVDVVVAYDLTFKLDRQPVGLPFTRTKDQLTNSYQYNVSVISLDNLKNTEHTFIMEMAQSADTSVTLFYCALSLYDDGEITSPKKHANHGAMVGGVLGALATIVGAAGLFFAYVRRRRAKGRDEQVARDIQPFTDSLQVHNTGPQKELSTPRTKSLLRTPLAFNPSSTRAPVIDQDSPPAYLALE</sequence>
<keyword evidence="2" id="KW-1133">Transmembrane helix</keyword>
<gene>
    <name evidence="3" type="ORF">V5O48_009293</name>
</gene>
<feature type="region of interest" description="Disordered" evidence="1">
    <location>
        <begin position="205"/>
        <end position="224"/>
    </location>
</feature>
<organism evidence="3 4">
    <name type="scientific">Marasmius crinis-equi</name>
    <dbReference type="NCBI Taxonomy" id="585013"/>
    <lineage>
        <taxon>Eukaryota</taxon>
        <taxon>Fungi</taxon>
        <taxon>Dikarya</taxon>
        <taxon>Basidiomycota</taxon>
        <taxon>Agaricomycotina</taxon>
        <taxon>Agaricomycetes</taxon>
        <taxon>Agaricomycetidae</taxon>
        <taxon>Agaricales</taxon>
        <taxon>Marasmiineae</taxon>
        <taxon>Marasmiaceae</taxon>
        <taxon>Marasmius</taxon>
    </lineage>
</organism>
<comment type="caution">
    <text evidence="3">The sequence shown here is derived from an EMBL/GenBank/DDBJ whole genome shotgun (WGS) entry which is preliminary data.</text>
</comment>
<keyword evidence="2" id="KW-0472">Membrane</keyword>
<feature type="transmembrane region" description="Helical" evidence="2">
    <location>
        <begin position="161"/>
        <end position="184"/>
    </location>
</feature>
<reference evidence="3 4" key="1">
    <citation type="submission" date="2024-02" db="EMBL/GenBank/DDBJ databases">
        <title>A draft genome for the cacao thread blight pathogen Marasmius crinis-equi.</title>
        <authorList>
            <person name="Cohen S.P."/>
            <person name="Baruah I.K."/>
            <person name="Amoako-Attah I."/>
            <person name="Bukari Y."/>
            <person name="Meinhardt L.W."/>
            <person name="Bailey B.A."/>
        </authorList>
    </citation>
    <scope>NUCLEOTIDE SEQUENCE [LARGE SCALE GENOMIC DNA]</scope>
    <source>
        <strain evidence="3 4">GH-76</strain>
    </source>
</reference>
<evidence type="ECO:0000313" key="3">
    <source>
        <dbReference type="EMBL" id="KAL0572669.1"/>
    </source>
</evidence>
<keyword evidence="4" id="KW-1185">Reference proteome</keyword>
<protein>
    <submittedName>
        <fullName evidence="3">Uncharacterized protein</fullName>
    </submittedName>
</protein>
<feature type="compositionally biased region" description="Polar residues" evidence="1">
    <location>
        <begin position="205"/>
        <end position="223"/>
    </location>
</feature>
<evidence type="ECO:0000256" key="2">
    <source>
        <dbReference type="SAM" id="Phobius"/>
    </source>
</evidence>
<evidence type="ECO:0000256" key="1">
    <source>
        <dbReference type="SAM" id="MobiDB-lite"/>
    </source>
</evidence>
<accession>A0ABR3FBG9</accession>
<name>A0ABR3FBG9_9AGAR</name>
<dbReference type="EMBL" id="JBAHYK010000599">
    <property type="protein sequence ID" value="KAL0572669.1"/>
    <property type="molecule type" value="Genomic_DNA"/>
</dbReference>
<keyword evidence="2" id="KW-0812">Transmembrane</keyword>